<dbReference type="Gene3D" id="3.30.565.10">
    <property type="entry name" value="Histidine kinase-like ATPase, C-terminal domain"/>
    <property type="match status" value="1"/>
</dbReference>
<protein>
    <submittedName>
        <fullName evidence="5">ATP-binding region ATPase domain protein</fullName>
    </submittedName>
</protein>
<feature type="compositionally biased region" description="Basic and acidic residues" evidence="2">
    <location>
        <begin position="1230"/>
        <end position="1244"/>
    </location>
</feature>
<feature type="compositionally biased region" description="Polar residues" evidence="2">
    <location>
        <begin position="1392"/>
        <end position="1411"/>
    </location>
</feature>
<keyword evidence="5" id="KW-0067">ATP-binding</keyword>
<feature type="compositionally biased region" description="Low complexity" evidence="2">
    <location>
        <begin position="1262"/>
        <end position="1279"/>
    </location>
</feature>
<dbReference type="PANTHER" id="PTHR45339">
    <property type="entry name" value="HYBRID SIGNAL TRANSDUCTION HISTIDINE KINASE J"/>
    <property type="match status" value="1"/>
</dbReference>
<keyword evidence="3" id="KW-1133">Transmembrane helix</keyword>
<dbReference type="RefSeq" id="WP_232088289.1">
    <property type="nucleotide sequence ID" value="NZ_LT608333.1"/>
</dbReference>
<keyword evidence="1" id="KW-0597">Phosphoprotein</keyword>
<dbReference type="EMBL" id="FMJC01000002">
    <property type="protein sequence ID" value="SCM72839.1"/>
    <property type="molecule type" value="Genomic_DNA"/>
</dbReference>
<feature type="transmembrane region" description="Helical" evidence="3">
    <location>
        <begin position="217"/>
        <end position="237"/>
    </location>
</feature>
<evidence type="ECO:0000256" key="3">
    <source>
        <dbReference type="SAM" id="Phobius"/>
    </source>
</evidence>
<feature type="region of interest" description="Disordered" evidence="2">
    <location>
        <begin position="1648"/>
        <end position="1681"/>
    </location>
</feature>
<feature type="compositionally biased region" description="Low complexity" evidence="2">
    <location>
        <begin position="479"/>
        <end position="490"/>
    </location>
</feature>
<sequence length="1777" mass="184335">MTHTPTGLHSGKNLADARQSRRGHGAAARFCATFLCLIVLAALPGALRAAPTEALLSPPPVSAQKVMVPPLLLTPNAPLLPKLQYFIDQTGTMDVEEVASPANASAFQPLQMKNLPRAVGIMWLRFTLAPLPQGAKAGAMLLDMGSSVPEGPVLYEPHANPLTDSVEWREIVPTQRAVLLLPEATSEPLTCYIRLDGLPGLWFEPMLRTPQDAANNWGSLSGTAAILALAVVMLLCLLRGLSEKGQWRVWTALYVAAALAQAVMGMPAYGSGRITMMEAAAVLSPGVALMLLPHVGRHLLRAKQRSRLLDAQFVLLSLPGAALALLPLLPGFGWIIRYLALWPMCTLIFVPSAIGGAIMGLGGARRFLLGCLLPPLFVTAGVMGLDSGYAANLMASAPLWGTALSALIIAGTGAPRDMAQSGANERGRKKGKKDGSLPGPDGFGGLGGLGGPAMPDFSPDFSGNGAALMMEDGAINLDQPLDDPNLRLLPPTNPTGGNAWNRSPENAPLRAPQGAETSAETSWDGAATARQQSGASATNGGSGFGGADPCLWENALRAPLDRLMREGAALGNCALPPAVRQHAENMLKAASDLAHVIDNPGKTLEQSLIGETRSSFNLQHLVREAHDAVSATAENAGIGLAWYMPPQLGHMYEGQAQALRETLCMLLESAVRATSRGAVHLSARRVPESADPGHLLFTVTDTGTGLPPRNRSTLAVTRAWELAGTNNCYLNVECGPQGTTISFTLRLKPLEHEAAAPEARQAHVAIVADRAVERQDLAHMTEALGLQSTEARTMREALELNRETPALLLVVYSPMDGPAQADVLERFKNQALEAGLPFFKALAITADDSRWDALAESGYTHALLEPVERAAFALTVRELFEEAGFALPDNAAGGAAEAAPEGDASATETPDAGSHAAPVHAAYDDAGDAPDGDAFRPEASSSILPDLFGEATQWKTASGEASRLPDFSALPQLMDMTDQMRESGQPVAPENEIALPESEDATAEAVIAEPENESDDEDANAPQTAMVADAGVLLPDMAPLPEQPEDPDDPDIPDLSNIDSLQLPLTGISDRTQADGAGNGSENISDNTGADLDVALDDDLDVDTGVGMGPDQDAEADAALDAEMNAGPDSEPTAEADAEPYAEPQPTHSSETEEPAGDSSPDQVNDADFRAAAGLEGPQWDGDATVAGEHHATRSVAVNPLSGPEQAMPDESDAARAQQPSDALADETVLVDKTDSTEQPREVTTEAALAEAVQDVSIRDVSAQGEPAQSESAQSESAQDTSVQSESAQGEAAHGESAPAEPVRDVFALAEPVQAESTSTAPQTVPQTQATAPTGPAASLAAAISNSASNAGQPVITVQGKIGEAILRPVNAPFPPAATPLHQPGSEHPTVAQGQTPPQDRTNAGSPQSASPEEYLDRNLPASGAALHENLSWGDEWVGEPTPVGTPLSAGARAANTAAGPSAAASPKANEAATPRGYVSPSLSGPGEWVGEPMPMAPKPAAAIDGVEQAATPTPAMRLKTFGGTATGASAQMPEPAAPAAKPLGTIPWPKPGLSETERKSAATGTAEPPQPAQKTREMPRTATGRLILKLLGNVASTEPAARPAPPTANTGGTSAAAAQRPAASRLAGSDAEPSIVDFIAGAAAPAPAEQTTATKDDAITPARSAAPTAAPAPSRAAAQPRVDATLLQMLRRLDAAMEDAQRAFKGRNCPAVGEAATRIANDSDAFGLRVLARMASCVERAANANDMNALHDLLPELAVAVERNRITLNPHNQGQM</sequence>
<feature type="region of interest" description="Disordered" evidence="2">
    <location>
        <begin position="1370"/>
        <end position="1497"/>
    </location>
</feature>
<feature type="region of interest" description="Disordered" evidence="2">
    <location>
        <begin position="1598"/>
        <end position="1630"/>
    </location>
</feature>
<dbReference type="Pfam" id="PF07696">
    <property type="entry name" value="7TMR-DISMED2"/>
    <property type="match status" value="1"/>
</dbReference>
<feature type="compositionally biased region" description="Low complexity" evidence="2">
    <location>
        <begin position="892"/>
        <end position="906"/>
    </location>
</feature>
<dbReference type="SUPFAM" id="SSF55874">
    <property type="entry name" value="ATPase domain of HSP90 chaperone/DNA topoisomerase II/histidine kinase"/>
    <property type="match status" value="1"/>
</dbReference>
<evidence type="ECO:0000313" key="5">
    <source>
        <dbReference type="EMBL" id="SCM72839.1"/>
    </source>
</evidence>
<keyword evidence="5" id="KW-0547">Nucleotide-binding</keyword>
<feature type="transmembrane region" description="Helical" evidence="3">
    <location>
        <begin position="341"/>
        <end position="360"/>
    </location>
</feature>
<feature type="compositionally biased region" description="Low complexity" evidence="2">
    <location>
        <begin position="1661"/>
        <end position="1679"/>
    </location>
</feature>
<dbReference type="InterPro" id="IPR011622">
    <property type="entry name" value="7TMR_DISM_rcpt_extracell_dom2"/>
</dbReference>
<feature type="region of interest" description="Disordered" evidence="2">
    <location>
        <begin position="995"/>
        <end position="1339"/>
    </location>
</feature>
<dbReference type="Gene3D" id="3.40.50.2300">
    <property type="match status" value="1"/>
</dbReference>
<evidence type="ECO:0000256" key="2">
    <source>
        <dbReference type="SAM" id="MobiDB-lite"/>
    </source>
</evidence>
<reference evidence="5" key="1">
    <citation type="submission" date="2016-08" db="EMBL/GenBank/DDBJ databases">
        <authorList>
            <person name="Seilhamer J.J."/>
        </authorList>
    </citation>
    <scope>NUCLEOTIDE SEQUENCE</scope>
    <source>
        <strain evidence="5">86-1</strain>
    </source>
</reference>
<feature type="transmembrane region" description="Helical" evidence="3">
    <location>
        <begin position="367"/>
        <end position="385"/>
    </location>
</feature>
<feature type="compositionally biased region" description="Acidic residues" evidence="2">
    <location>
        <begin position="1010"/>
        <end position="1019"/>
    </location>
</feature>
<name>A0A212L666_9BACT</name>
<proteinExistence type="predicted"/>
<keyword evidence="3" id="KW-0472">Membrane</keyword>
<feature type="domain" description="7TM-DISM receptor extracellular" evidence="4">
    <location>
        <begin position="81"/>
        <end position="196"/>
    </location>
</feature>
<feature type="region of interest" description="Disordered" evidence="2">
    <location>
        <begin position="892"/>
        <end position="916"/>
    </location>
</feature>
<feature type="region of interest" description="Disordered" evidence="2">
    <location>
        <begin position="418"/>
        <end position="465"/>
    </location>
</feature>
<dbReference type="SUPFAM" id="SSF52172">
    <property type="entry name" value="CheY-like"/>
    <property type="match status" value="1"/>
</dbReference>
<feature type="transmembrane region" description="Helical" evidence="3">
    <location>
        <begin position="249"/>
        <end position="268"/>
    </location>
</feature>
<accession>A0A212L666</accession>
<feature type="compositionally biased region" description="Acidic residues" evidence="2">
    <location>
        <begin position="1043"/>
        <end position="1052"/>
    </location>
</feature>
<dbReference type="InterPro" id="IPR036890">
    <property type="entry name" value="HATPase_C_sf"/>
</dbReference>
<dbReference type="GO" id="GO:0005524">
    <property type="term" value="F:ATP binding"/>
    <property type="evidence" value="ECO:0007669"/>
    <property type="project" value="UniProtKB-KW"/>
</dbReference>
<feature type="compositionally biased region" description="Low complexity" evidence="2">
    <location>
        <begin position="1450"/>
        <end position="1473"/>
    </location>
</feature>
<keyword evidence="3" id="KW-0812">Transmembrane</keyword>
<organism evidence="5">
    <name type="scientific">uncultured Desulfovibrio sp</name>
    <dbReference type="NCBI Taxonomy" id="167968"/>
    <lineage>
        <taxon>Bacteria</taxon>
        <taxon>Pseudomonadati</taxon>
        <taxon>Thermodesulfobacteriota</taxon>
        <taxon>Desulfovibrionia</taxon>
        <taxon>Desulfovibrionales</taxon>
        <taxon>Desulfovibrionaceae</taxon>
        <taxon>Desulfovibrio</taxon>
        <taxon>environmental samples</taxon>
    </lineage>
</organism>
<feature type="compositionally biased region" description="Polar residues" evidence="2">
    <location>
        <begin position="495"/>
        <end position="504"/>
    </location>
</feature>
<feature type="region of interest" description="Disordered" evidence="2">
    <location>
        <begin position="1518"/>
        <end position="1582"/>
    </location>
</feature>
<evidence type="ECO:0000256" key="1">
    <source>
        <dbReference type="ARBA" id="ARBA00022553"/>
    </source>
</evidence>
<evidence type="ECO:0000259" key="4">
    <source>
        <dbReference type="Pfam" id="PF07696"/>
    </source>
</evidence>
<feature type="transmembrane region" description="Helical" evidence="3">
    <location>
        <begin position="313"/>
        <end position="335"/>
    </location>
</feature>
<feature type="compositionally biased region" description="Low complexity" evidence="2">
    <location>
        <begin position="1317"/>
        <end position="1339"/>
    </location>
</feature>
<feature type="compositionally biased region" description="Gly residues" evidence="2">
    <location>
        <begin position="441"/>
        <end position="451"/>
    </location>
</feature>
<feature type="transmembrane region" description="Helical" evidence="3">
    <location>
        <begin position="274"/>
        <end position="292"/>
    </location>
</feature>
<feature type="compositionally biased region" description="Polar residues" evidence="2">
    <location>
        <begin position="529"/>
        <end position="539"/>
    </location>
</feature>
<gene>
    <name evidence="5" type="ORF">KL86DES1_20869</name>
</gene>
<feature type="compositionally biased region" description="Low complexity" evidence="2">
    <location>
        <begin position="1598"/>
        <end position="1628"/>
    </location>
</feature>
<feature type="region of interest" description="Disordered" evidence="2">
    <location>
        <begin position="479"/>
        <end position="541"/>
    </location>
</feature>
<dbReference type="InterPro" id="IPR011006">
    <property type="entry name" value="CheY-like_superfamily"/>
</dbReference>
<dbReference type="PANTHER" id="PTHR45339:SF5">
    <property type="entry name" value="HISTIDINE KINASE"/>
    <property type="match status" value="1"/>
</dbReference>